<evidence type="ECO:0000256" key="3">
    <source>
        <dbReference type="ARBA" id="ARBA00022679"/>
    </source>
</evidence>
<dbReference type="RefSeq" id="WP_190056921.1">
    <property type="nucleotide sequence ID" value="NZ_BMWH01000005.1"/>
</dbReference>
<proteinExistence type="inferred from homology"/>
<evidence type="ECO:0000256" key="1">
    <source>
        <dbReference type="ARBA" id="ARBA00006962"/>
    </source>
</evidence>
<dbReference type="Gene3D" id="3.40.50.2000">
    <property type="entry name" value="Glycogen Phosphorylase B"/>
    <property type="match status" value="2"/>
</dbReference>
<dbReference type="InterPro" id="IPR002213">
    <property type="entry name" value="UDP_glucos_trans"/>
</dbReference>
<dbReference type="Proteomes" id="UP000623010">
    <property type="component" value="Unassembled WGS sequence"/>
</dbReference>
<evidence type="ECO:0000313" key="6">
    <source>
        <dbReference type="EMBL" id="GGZ81507.1"/>
    </source>
</evidence>
<dbReference type="EMBL" id="BMWH01000005">
    <property type="protein sequence ID" value="GGZ81507.1"/>
    <property type="molecule type" value="Genomic_DNA"/>
</dbReference>
<gene>
    <name evidence="6" type="ORF">GCM10010389_19070</name>
</gene>
<comment type="caution">
    <text evidence="6">The sequence shown here is derived from an EMBL/GenBank/DDBJ whole genome shotgun (WGS) entry which is preliminary data.</text>
</comment>
<keyword evidence="2" id="KW-0328">Glycosyltransferase</keyword>
<reference evidence="6" key="1">
    <citation type="journal article" date="2014" name="Int. J. Syst. Evol. Microbiol.">
        <title>Complete genome sequence of Corynebacterium casei LMG S-19264T (=DSM 44701T), isolated from a smear-ripened cheese.</title>
        <authorList>
            <consortium name="US DOE Joint Genome Institute (JGI-PGF)"/>
            <person name="Walter F."/>
            <person name="Albersmeier A."/>
            <person name="Kalinowski J."/>
            <person name="Ruckert C."/>
        </authorList>
    </citation>
    <scope>NUCLEOTIDE SEQUENCE</scope>
    <source>
        <strain evidence="6">JCM 5016</strain>
    </source>
</reference>
<organism evidence="6 7">
    <name type="scientific">Streptomyces echinoruber</name>
    <dbReference type="NCBI Taxonomy" id="68898"/>
    <lineage>
        <taxon>Bacteria</taxon>
        <taxon>Bacillati</taxon>
        <taxon>Actinomycetota</taxon>
        <taxon>Actinomycetes</taxon>
        <taxon>Kitasatosporales</taxon>
        <taxon>Streptomycetaceae</taxon>
        <taxon>Streptomyces</taxon>
    </lineage>
</organism>
<keyword evidence="7" id="KW-1185">Reference proteome</keyword>
<evidence type="ECO:0000313" key="7">
    <source>
        <dbReference type="Proteomes" id="UP000623010"/>
    </source>
</evidence>
<evidence type="ECO:0000259" key="5">
    <source>
        <dbReference type="Pfam" id="PF21036"/>
    </source>
</evidence>
<keyword evidence="3 6" id="KW-0808">Transferase</keyword>
<dbReference type="Pfam" id="PF06722">
    <property type="entry name" value="EryCIII-like_C"/>
    <property type="match status" value="1"/>
</dbReference>
<dbReference type="InterPro" id="IPR048284">
    <property type="entry name" value="EryCIII-like_N"/>
</dbReference>
<dbReference type="GO" id="GO:0017000">
    <property type="term" value="P:antibiotic biosynthetic process"/>
    <property type="evidence" value="ECO:0007669"/>
    <property type="project" value="UniProtKB-ARBA"/>
</dbReference>
<dbReference type="AlphaFoldDB" id="A0A918R1L2"/>
<comment type="similarity">
    <text evidence="1">Belongs to the glycosyltransferase 28 family.</text>
</comment>
<evidence type="ECO:0000256" key="2">
    <source>
        <dbReference type="ARBA" id="ARBA00022676"/>
    </source>
</evidence>
<dbReference type="PANTHER" id="PTHR48050">
    <property type="entry name" value="STEROL 3-BETA-GLUCOSYLTRANSFERASE"/>
    <property type="match status" value="1"/>
</dbReference>
<protein>
    <submittedName>
        <fullName evidence="6">Glycosyl transferase</fullName>
    </submittedName>
</protein>
<accession>A0A918R1L2</accession>
<dbReference type="PANTHER" id="PTHR48050:SF13">
    <property type="entry name" value="STEROL 3-BETA-GLUCOSYLTRANSFERASE UGT80A2"/>
    <property type="match status" value="1"/>
</dbReference>
<dbReference type="Pfam" id="PF21036">
    <property type="entry name" value="EryCIII-like_N"/>
    <property type="match status" value="1"/>
</dbReference>
<reference evidence="6" key="2">
    <citation type="submission" date="2020-09" db="EMBL/GenBank/DDBJ databases">
        <authorList>
            <person name="Sun Q."/>
            <person name="Ohkuma M."/>
        </authorList>
    </citation>
    <scope>NUCLEOTIDE SEQUENCE</scope>
    <source>
        <strain evidence="6">JCM 5016</strain>
    </source>
</reference>
<dbReference type="InterPro" id="IPR050426">
    <property type="entry name" value="Glycosyltransferase_28"/>
</dbReference>
<feature type="domain" description="Erythromycin biosynthesis protein CIII-like N-terminal" evidence="5">
    <location>
        <begin position="120"/>
        <end position="244"/>
    </location>
</feature>
<dbReference type="GO" id="GO:0008194">
    <property type="term" value="F:UDP-glycosyltransferase activity"/>
    <property type="evidence" value="ECO:0007669"/>
    <property type="project" value="InterPro"/>
</dbReference>
<dbReference type="CDD" id="cd03784">
    <property type="entry name" value="GT1_Gtf-like"/>
    <property type="match status" value="1"/>
</dbReference>
<dbReference type="GO" id="GO:0016758">
    <property type="term" value="F:hexosyltransferase activity"/>
    <property type="evidence" value="ECO:0007669"/>
    <property type="project" value="UniProtKB-ARBA"/>
</dbReference>
<sequence>MRVLFTVSDWSAHYAPMVPLGWALQAAGHAVRVLCTPAQAEPVSRAGLTPVPLMGGLDMVTQTRLLYFWDAQAGRRPYPGLPLHPVTGEELASLDDFDFPAWARENKREIATAVKGNYEGTLDFARRWGADLVVHDPLAVEGLLAAKVTGVPAVLHAWGPVGTDEEEPALRLLPEDPAGFFPRHGVGELGPDLIEYVVDPCPESLRLPTRARRLPVRYTPYNGPGAMPAWVLEPPARPRVCVIWGNSLTRMFGPRSFLVPEIVAALGGLDVEVVLTGTPQDIAALGELPANVRAFERFPLQFLLPACSAVVHHGGAGCAMTSVAAGVPQLALTFAAEQQANGTRVAAAGAGLHLRGDLADRNTVRALVRRLLDEPSFAKSARHLREENRARPTQAALVGELERLAADRTAGRTDGRAAA</sequence>
<evidence type="ECO:0000259" key="4">
    <source>
        <dbReference type="Pfam" id="PF06722"/>
    </source>
</evidence>
<name>A0A918R1L2_9ACTN</name>
<dbReference type="InterPro" id="IPR010610">
    <property type="entry name" value="EryCIII-like_C"/>
</dbReference>
<dbReference type="SUPFAM" id="SSF53756">
    <property type="entry name" value="UDP-Glycosyltransferase/glycogen phosphorylase"/>
    <property type="match status" value="1"/>
</dbReference>
<feature type="domain" description="Erythromycin biosynthesis protein CIII-like C-terminal" evidence="4">
    <location>
        <begin position="262"/>
        <end position="404"/>
    </location>
</feature>